<sequence length="184" mass="22106">MTAIATLMQFVQSLSFLEIWELLSYVVTVIGLPLAIYTYMQERRKERENEEDEIYQELMTSYTNFLVLAMENSDLQLLHKSHHDKPLDDEQKERKYALFEILVSLFERAYIVAYAENMDKQARRRWKSWEDYMREWCRRPDFRKDLSELLSGEDEDFSAYIQSLAAEEERLLSKKCPPLEFFAD</sequence>
<dbReference type="RefSeq" id="WP_286004551.1">
    <property type="nucleotide sequence ID" value="NZ_JASVEJ010000031.1"/>
</dbReference>
<proteinExistence type="predicted"/>
<dbReference type="EMBL" id="JASVEJ010000031">
    <property type="protein sequence ID" value="MDL5057485.1"/>
    <property type="molecule type" value="Genomic_DNA"/>
</dbReference>
<organism evidence="2 3">
    <name type="scientific">Geitlerinema calcuttense NRMC-F 0142</name>
    <dbReference type="NCBI Taxonomy" id="2922238"/>
    <lineage>
        <taxon>Bacteria</taxon>
        <taxon>Bacillati</taxon>
        <taxon>Cyanobacteriota</taxon>
        <taxon>Cyanophyceae</taxon>
        <taxon>Geitlerinematales</taxon>
        <taxon>Geitlerinemataceae</taxon>
        <taxon>Geitlerinema</taxon>
    </lineage>
</organism>
<evidence type="ECO:0008006" key="4">
    <source>
        <dbReference type="Google" id="ProtNLM"/>
    </source>
</evidence>
<keyword evidence="1" id="KW-0812">Transmembrane</keyword>
<accession>A0ABT7M289</accession>
<evidence type="ECO:0000256" key="1">
    <source>
        <dbReference type="SAM" id="Phobius"/>
    </source>
</evidence>
<dbReference type="Proteomes" id="UP001230986">
    <property type="component" value="Unassembled WGS sequence"/>
</dbReference>
<feature type="transmembrane region" description="Helical" evidence="1">
    <location>
        <begin position="22"/>
        <end position="40"/>
    </location>
</feature>
<keyword evidence="3" id="KW-1185">Reference proteome</keyword>
<comment type="caution">
    <text evidence="2">The sequence shown here is derived from an EMBL/GenBank/DDBJ whole genome shotgun (WGS) entry which is preliminary data.</text>
</comment>
<reference evidence="2 3" key="1">
    <citation type="submission" date="2023-06" db="EMBL/GenBank/DDBJ databases">
        <title>Whole genome sequence of Oscillatoria calcuttensis NRMC-F 0142.</title>
        <authorList>
            <person name="Shakena Fathima T."/>
            <person name="Muralitharan G."/>
            <person name="Thajuddin N."/>
        </authorList>
    </citation>
    <scope>NUCLEOTIDE SEQUENCE [LARGE SCALE GENOMIC DNA]</scope>
    <source>
        <strain evidence="2 3">NRMC-F 0142</strain>
    </source>
</reference>
<keyword evidence="1" id="KW-1133">Transmembrane helix</keyword>
<keyword evidence="1" id="KW-0472">Membrane</keyword>
<gene>
    <name evidence="2" type="ORF">QQ055_08440</name>
</gene>
<protein>
    <recommendedName>
        <fullName evidence="4">Phage abortive infection protein</fullName>
    </recommendedName>
</protein>
<name>A0ABT7M289_9CYAN</name>
<evidence type="ECO:0000313" key="2">
    <source>
        <dbReference type="EMBL" id="MDL5057485.1"/>
    </source>
</evidence>
<evidence type="ECO:0000313" key="3">
    <source>
        <dbReference type="Proteomes" id="UP001230986"/>
    </source>
</evidence>